<organism evidence="15 16">
    <name type="scientific">Cichlidogyrus casuarinus</name>
    <dbReference type="NCBI Taxonomy" id="1844966"/>
    <lineage>
        <taxon>Eukaryota</taxon>
        <taxon>Metazoa</taxon>
        <taxon>Spiralia</taxon>
        <taxon>Lophotrochozoa</taxon>
        <taxon>Platyhelminthes</taxon>
        <taxon>Monogenea</taxon>
        <taxon>Monopisthocotylea</taxon>
        <taxon>Dactylogyridea</taxon>
        <taxon>Ancyrocephalidae</taxon>
        <taxon>Cichlidogyrus</taxon>
    </lineage>
</organism>
<dbReference type="PANTHER" id="PTHR11596:SF74">
    <property type="entry name" value="ALKALINE PHOSPHATASE, TISSUE-NONSPECIFIC ISOZYME"/>
    <property type="match status" value="1"/>
</dbReference>
<dbReference type="PANTHER" id="PTHR11596">
    <property type="entry name" value="ALKALINE PHOSPHATASE"/>
    <property type="match status" value="1"/>
</dbReference>
<evidence type="ECO:0000256" key="4">
    <source>
        <dbReference type="ARBA" id="ARBA00036105"/>
    </source>
</evidence>
<evidence type="ECO:0000313" key="16">
    <source>
        <dbReference type="Proteomes" id="UP001626550"/>
    </source>
</evidence>
<sequence>MSKAAASNLIKIGDAIEALNTQLNDGKNLVVVSGVHGQSFTFGGTLDRRNSIYSLENLPRSATKELVPGLFYSSGPTGLMHKERQNIERDHMDSLDYQVEALVPTEEALIGMEYVPVLANGPLAELFGGVRDNTFLAHTVNLISCIGEAAKYDNVCSGINYARQNHSHLIWLICSALIVLRWVNRY</sequence>
<evidence type="ECO:0000256" key="13">
    <source>
        <dbReference type="ARBA" id="ARBA00049526"/>
    </source>
</evidence>
<comment type="catalytic activity">
    <reaction evidence="4">
        <text>a phosphate monoester + H2O = an alcohol + phosphate</text>
        <dbReference type="Rhea" id="RHEA:15017"/>
        <dbReference type="ChEBI" id="CHEBI:15377"/>
        <dbReference type="ChEBI" id="CHEBI:30879"/>
        <dbReference type="ChEBI" id="CHEBI:43474"/>
        <dbReference type="ChEBI" id="CHEBI:67140"/>
        <dbReference type="EC" id="3.1.3.1"/>
    </reaction>
    <physiologicalReaction direction="left-to-right" evidence="4">
        <dbReference type="Rhea" id="RHEA:15018"/>
    </physiologicalReaction>
</comment>
<dbReference type="InterPro" id="IPR017850">
    <property type="entry name" value="Alkaline_phosphatase_core_sf"/>
</dbReference>
<keyword evidence="14" id="KW-0862">Zinc</keyword>
<keyword evidence="14" id="KW-0479">Metal-binding</keyword>
<protein>
    <recommendedName>
        <fullName evidence="7">Alkaline phosphatase, tissue-nonspecific isozyme</fullName>
        <ecNumber evidence="2">3.1.3.1</ecNumber>
    </recommendedName>
    <alternativeName>
        <fullName evidence="8">Phosphoamidase</fullName>
    </alternativeName>
</protein>
<comment type="catalytic activity">
    <reaction evidence="10">
        <text>ATP + H2O = ADP + phosphate + H(+)</text>
        <dbReference type="Rhea" id="RHEA:13065"/>
        <dbReference type="ChEBI" id="CHEBI:15377"/>
        <dbReference type="ChEBI" id="CHEBI:15378"/>
        <dbReference type="ChEBI" id="CHEBI:30616"/>
        <dbReference type="ChEBI" id="CHEBI:43474"/>
        <dbReference type="ChEBI" id="CHEBI:456216"/>
    </reaction>
    <physiologicalReaction direction="left-to-right" evidence="10">
        <dbReference type="Rhea" id="RHEA:13066"/>
    </physiologicalReaction>
</comment>
<comment type="catalytic activity">
    <reaction evidence="11">
        <text>phosphoethanolamine + H2O = ethanolamine + phosphate</text>
        <dbReference type="Rhea" id="RHEA:16089"/>
        <dbReference type="ChEBI" id="CHEBI:15377"/>
        <dbReference type="ChEBI" id="CHEBI:43474"/>
        <dbReference type="ChEBI" id="CHEBI:57603"/>
        <dbReference type="ChEBI" id="CHEBI:58190"/>
    </reaction>
    <physiologicalReaction direction="left-to-right" evidence="11">
        <dbReference type="Rhea" id="RHEA:16090"/>
    </physiologicalReaction>
</comment>
<evidence type="ECO:0000256" key="7">
    <source>
        <dbReference type="ARBA" id="ARBA00040525"/>
    </source>
</evidence>
<dbReference type="Proteomes" id="UP001626550">
    <property type="component" value="Unassembled WGS sequence"/>
</dbReference>
<proteinExistence type="predicted"/>
<evidence type="ECO:0000256" key="3">
    <source>
        <dbReference type="ARBA" id="ARBA00022591"/>
    </source>
</evidence>
<comment type="catalytic activity">
    <reaction evidence="5">
        <text>AMP + H2O = adenosine + phosphate</text>
        <dbReference type="Rhea" id="RHEA:29375"/>
        <dbReference type="ChEBI" id="CHEBI:15377"/>
        <dbReference type="ChEBI" id="CHEBI:16335"/>
        <dbReference type="ChEBI" id="CHEBI:43474"/>
        <dbReference type="ChEBI" id="CHEBI:456215"/>
    </reaction>
    <physiologicalReaction direction="left-to-right" evidence="5">
        <dbReference type="Rhea" id="RHEA:29376"/>
    </physiologicalReaction>
</comment>
<dbReference type="EC" id="3.1.3.1" evidence="2"/>
<accession>A0ABD2QK71</accession>
<comment type="catalytic activity">
    <reaction evidence="13">
        <text>ADP + H2O = AMP + phosphate + H(+)</text>
        <dbReference type="Rhea" id="RHEA:61436"/>
        <dbReference type="ChEBI" id="CHEBI:15377"/>
        <dbReference type="ChEBI" id="CHEBI:15378"/>
        <dbReference type="ChEBI" id="CHEBI:43474"/>
        <dbReference type="ChEBI" id="CHEBI:456215"/>
        <dbReference type="ChEBI" id="CHEBI:456216"/>
    </reaction>
    <physiologicalReaction direction="left-to-right" evidence="13">
        <dbReference type="Rhea" id="RHEA:61437"/>
    </physiologicalReaction>
</comment>
<evidence type="ECO:0000256" key="6">
    <source>
        <dbReference type="ARBA" id="ARBA00037828"/>
    </source>
</evidence>
<dbReference type="GO" id="GO:0031214">
    <property type="term" value="P:biomineral tissue development"/>
    <property type="evidence" value="ECO:0007669"/>
    <property type="project" value="UniProtKB-KW"/>
</dbReference>
<dbReference type="Gene3D" id="3.40.720.10">
    <property type="entry name" value="Alkaline Phosphatase, subunit A"/>
    <property type="match status" value="1"/>
</dbReference>
<keyword evidence="3" id="KW-0091">Biomineralization</keyword>
<evidence type="ECO:0000256" key="14">
    <source>
        <dbReference type="PIRSR" id="PIRSR601952-2"/>
    </source>
</evidence>
<evidence type="ECO:0000313" key="15">
    <source>
        <dbReference type="EMBL" id="KAL3319835.1"/>
    </source>
</evidence>
<evidence type="ECO:0000256" key="2">
    <source>
        <dbReference type="ARBA" id="ARBA00012647"/>
    </source>
</evidence>
<evidence type="ECO:0000256" key="9">
    <source>
        <dbReference type="ARBA" id="ARBA00048097"/>
    </source>
</evidence>
<comment type="subcellular location">
    <subcellularLocation>
        <location evidence="6">Extracellular vesicle membrane</location>
        <topology evidence="6">Lipid-anchor</topology>
        <topology evidence="6">GPI-anchor</topology>
    </subcellularLocation>
</comment>
<reference evidence="15 16" key="1">
    <citation type="submission" date="2024-11" db="EMBL/GenBank/DDBJ databases">
        <title>Adaptive evolution of stress response genes in parasites aligns with host niche diversity.</title>
        <authorList>
            <person name="Hahn C."/>
            <person name="Resl P."/>
        </authorList>
    </citation>
    <scope>NUCLEOTIDE SEQUENCE [LARGE SCALE GENOMIC DNA]</scope>
    <source>
        <strain evidence="15">EGGRZ-B1_66</strain>
        <tissue evidence="15">Body</tissue>
    </source>
</reference>
<comment type="subunit">
    <text evidence="1">Homodimer.</text>
</comment>
<dbReference type="InterPro" id="IPR001952">
    <property type="entry name" value="Alkaline_phosphatase"/>
</dbReference>
<dbReference type="GO" id="GO:0004035">
    <property type="term" value="F:alkaline phosphatase activity"/>
    <property type="evidence" value="ECO:0007669"/>
    <property type="project" value="UniProtKB-EC"/>
</dbReference>
<evidence type="ECO:0000256" key="11">
    <source>
        <dbReference type="ARBA" id="ARBA00048929"/>
    </source>
</evidence>
<dbReference type="Pfam" id="PF00245">
    <property type="entry name" value="Alk_phosphatase"/>
    <property type="match status" value="1"/>
</dbReference>
<keyword evidence="16" id="KW-1185">Reference proteome</keyword>
<feature type="binding site" evidence="14">
    <location>
        <position position="36"/>
    </location>
    <ligand>
        <name>Zn(2+)</name>
        <dbReference type="ChEBI" id="CHEBI:29105"/>
        <label>2</label>
    </ligand>
</feature>
<gene>
    <name evidence="15" type="ORF">Ciccas_001496</name>
</gene>
<evidence type="ECO:0000256" key="12">
    <source>
        <dbReference type="ARBA" id="ARBA00049444"/>
    </source>
</evidence>
<dbReference type="SUPFAM" id="SSF53649">
    <property type="entry name" value="Alkaline phosphatase-like"/>
    <property type="match status" value="1"/>
</dbReference>
<dbReference type="EMBL" id="JBJKFK010000098">
    <property type="protein sequence ID" value="KAL3319835.1"/>
    <property type="molecule type" value="Genomic_DNA"/>
</dbReference>
<evidence type="ECO:0000256" key="5">
    <source>
        <dbReference type="ARBA" id="ARBA00036923"/>
    </source>
</evidence>
<evidence type="ECO:0000256" key="8">
    <source>
        <dbReference type="ARBA" id="ARBA00042603"/>
    </source>
</evidence>
<comment type="catalytic activity">
    <reaction evidence="9">
        <text>diphosphate + H2O = 2 phosphate + H(+)</text>
        <dbReference type="Rhea" id="RHEA:24576"/>
        <dbReference type="ChEBI" id="CHEBI:15377"/>
        <dbReference type="ChEBI" id="CHEBI:15378"/>
        <dbReference type="ChEBI" id="CHEBI:33019"/>
        <dbReference type="ChEBI" id="CHEBI:43474"/>
    </reaction>
    <physiologicalReaction direction="left-to-right" evidence="9">
        <dbReference type="Rhea" id="RHEA:24577"/>
    </physiologicalReaction>
</comment>
<dbReference type="AlphaFoldDB" id="A0ABD2QK71"/>
<comment type="caution">
    <text evidence="15">The sequence shown here is derived from an EMBL/GenBank/DDBJ whole genome shotgun (WGS) entry which is preliminary data.</text>
</comment>
<comment type="catalytic activity">
    <reaction evidence="12">
        <text>pyridoxal 5'-phosphate + H2O = pyridoxal + phosphate</text>
        <dbReference type="Rhea" id="RHEA:20533"/>
        <dbReference type="ChEBI" id="CHEBI:15377"/>
        <dbReference type="ChEBI" id="CHEBI:17310"/>
        <dbReference type="ChEBI" id="CHEBI:43474"/>
        <dbReference type="ChEBI" id="CHEBI:597326"/>
    </reaction>
    <physiologicalReaction direction="left-to-right" evidence="12">
        <dbReference type="Rhea" id="RHEA:20534"/>
    </physiologicalReaction>
</comment>
<name>A0ABD2QK71_9PLAT</name>
<evidence type="ECO:0000256" key="1">
    <source>
        <dbReference type="ARBA" id="ARBA00011738"/>
    </source>
</evidence>
<comment type="cofactor">
    <cofactor evidence="14">
        <name>Zn(2+)</name>
        <dbReference type="ChEBI" id="CHEBI:29105"/>
    </cofactor>
    <text evidence="14">Binds 2 Zn(2+) ions.</text>
</comment>
<evidence type="ECO:0000256" key="10">
    <source>
        <dbReference type="ARBA" id="ARBA00048778"/>
    </source>
</evidence>